<evidence type="ECO:0000256" key="1">
    <source>
        <dbReference type="SAM" id="Phobius"/>
    </source>
</evidence>
<gene>
    <name evidence="2" type="ORF">GCM10025751_32030</name>
</gene>
<feature type="transmembrane region" description="Helical" evidence="1">
    <location>
        <begin position="51"/>
        <end position="68"/>
    </location>
</feature>
<name>A0AAV3UJQ3_9EURY</name>
<sequence>MAQRMRDGQENQQPRDRLVEKYGIPKDGAVTQKERIDILTDIHSSFRKKRALWGVLGIVSVILAYVFISITALVTLTSMIVGVYCFYSFYQAHKTLRYLDRVISELST</sequence>
<dbReference type="EMBL" id="BAABKX010000013">
    <property type="protein sequence ID" value="GAA5054029.1"/>
    <property type="molecule type" value="Genomic_DNA"/>
</dbReference>
<protein>
    <submittedName>
        <fullName evidence="2">Uncharacterized protein</fullName>
    </submittedName>
</protein>
<dbReference type="Proteomes" id="UP001501729">
    <property type="component" value="Unassembled WGS sequence"/>
</dbReference>
<dbReference type="AlphaFoldDB" id="A0AAV3UJQ3"/>
<reference evidence="2 3" key="1">
    <citation type="journal article" date="2019" name="Int. J. Syst. Evol. Microbiol.">
        <title>The Global Catalogue of Microorganisms (GCM) 10K type strain sequencing project: providing services to taxonomists for standard genome sequencing and annotation.</title>
        <authorList>
            <consortium name="The Broad Institute Genomics Platform"/>
            <consortium name="The Broad Institute Genome Sequencing Center for Infectious Disease"/>
            <person name="Wu L."/>
            <person name="Ma J."/>
        </authorList>
    </citation>
    <scope>NUCLEOTIDE SEQUENCE [LARGE SCALE GENOMIC DNA]</scope>
    <source>
        <strain evidence="2 3">JCM 17504</strain>
    </source>
</reference>
<evidence type="ECO:0000313" key="3">
    <source>
        <dbReference type="Proteomes" id="UP001501729"/>
    </source>
</evidence>
<keyword evidence="1" id="KW-1133">Transmembrane helix</keyword>
<organism evidence="2 3">
    <name type="scientific">Haladaptatus pallidirubidus</name>
    <dbReference type="NCBI Taxonomy" id="1008152"/>
    <lineage>
        <taxon>Archaea</taxon>
        <taxon>Methanobacteriati</taxon>
        <taxon>Methanobacteriota</taxon>
        <taxon>Stenosarchaea group</taxon>
        <taxon>Halobacteria</taxon>
        <taxon>Halobacteriales</taxon>
        <taxon>Haladaptataceae</taxon>
        <taxon>Haladaptatus</taxon>
    </lineage>
</organism>
<keyword evidence="1" id="KW-0812">Transmembrane</keyword>
<keyword evidence="3" id="KW-1185">Reference proteome</keyword>
<evidence type="ECO:0000313" key="2">
    <source>
        <dbReference type="EMBL" id="GAA5054029.1"/>
    </source>
</evidence>
<accession>A0AAV3UJQ3</accession>
<keyword evidence="1" id="KW-0472">Membrane</keyword>
<proteinExistence type="predicted"/>
<comment type="caution">
    <text evidence="2">The sequence shown here is derived from an EMBL/GenBank/DDBJ whole genome shotgun (WGS) entry which is preliminary data.</text>
</comment>